<dbReference type="STRING" id="218672.SAMN04489759_104160"/>
<dbReference type="Proteomes" id="UP000199399">
    <property type="component" value="Unassembled WGS sequence"/>
</dbReference>
<organism evidence="1 2">
    <name type="scientific">Sulfitobacter delicatus</name>
    <dbReference type="NCBI Taxonomy" id="218672"/>
    <lineage>
        <taxon>Bacteria</taxon>
        <taxon>Pseudomonadati</taxon>
        <taxon>Pseudomonadota</taxon>
        <taxon>Alphaproteobacteria</taxon>
        <taxon>Rhodobacterales</taxon>
        <taxon>Roseobacteraceae</taxon>
        <taxon>Sulfitobacter</taxon>
    </lineage>
</organism>
<proteinExistence type="predicted"/>
<sequence length="75" mass="8538">MTYASPLCPAIWLNDIFSSRAAIKGQVIRRKARDIEKFVGRGAFEAELKRRGYQAVENAGQVIIFCNREPIRRLA</sequence>
<evidence type="ECO:0000313" key="2">
    <source>
        <dbReference type="Proteomes" id="UP000199399"/>
    </source>
</evidence>
<evidence type="ECO:0008006" key="3">
    <source>
        <dbReference type="Google" id="ProtNLM"/>
    </source>
</evidence>
<reference evidence="2" key="1">
    <citation type="submission" date="2016-10" db="EMBL/GenBank/DDBJ databases">
        <authorList>
            <person name="Varghese N."/>
            <person name="Submissions S."/>
        </authorList>
    </citation>
    <scope>NUCLEOTIDE SEQUENCE [LARGE SCALE GENOMIC DNA]</scope>
    <source>
        <strain evidence="2">DSM 16477</strain>
    </source>
</reference>
<dbReference type="OrthoDB" id="7867818at2"/>
<evidence type="ECO:0000313" key="1">
    <source>
        <dbReference type="EMBL" id="SDG01542.1"/>
    </source>
</evidence>
<dbReference type="EMBL" id="FNBP01000004">
    <property type="protein sequence ID" value="SDG01542.1"/>
    <property type="molecule type" value="Genomic_DNA"/>
</dbReference>
<accession>A0A1G7QSQ3</accession>
<dbReference type="AlphaFoldDB" id="A0A1G7QSQ3"/>
<gene>
    <name evidence="1" type="ORF">SAMN04489759_104160</name>
</gene>
<name>A0A1G7QSQ3_9RHOB</name>
<dbReference type="RefSeq" id="WP_093741538.1">
    <property type="nucleotide sequence ID" value="NZ_FNBP01000004.1"/>
</dbReference>
<protein>
    <recommendedName>
        <fullName evidence="3">N-(5'-phosphoribosyl)anthranilate isomerase</fullName>
    </recommendedName>
</protein>
<keyword evidence="2" id="KW-1185">Reference proteome</keyword>